<protein>
    <recommendedName>
        <fullName evidence="4">Porin</fullName>
    </recommendedName>
</protein>
<keyword evidence="1" id="KW-0732">Signal</keyword>
<dbReference type="RefSeq" id="WP_208661145.1">
    <property type="nucleotide sequence ID" value="NZ_CP031775.2"/>
</dbReference>
<dbReference type="EMBL" id="CP031775">
    <property type="protein sequence ID" value="QDZ89282.1"/>
    <property type="molecule type" value="Genomic_DNA"/>
</dbReference>
<evidence type="ECO:0000256" key="1">
    <source>
        <dbReference type="SAM" id="SignalP"/>
    </source>
</evidence>
<evidence type="ECO:0000313" key="3">
    <source>
        <dbReference type="Proteomes" id="UP000321124"/>
    </source>
</evidence>
<feature type="signal peptide" evidence="1">
    <location>
        <begin position="1"/>
        <end position="21"/>
    </location>
</feature>
<accession>A0A5B8QTJ3</accession>
<dbReference type="AlphaFoldDB" id="A0A5B8QTJ3"/>
<dbReference type="KEGG" id="sdeo:D0436_01735"/>
<feature type="chain" id="PRO_5022919879" description="Porin" evidence="1">
    <location>
        <begin position="22"/>
        <end position="360"/>
    </location>
</feature>
<dbReference type="Proteomes" id="UP000321124">
    <property type="component" value="Chromosome"/>
</dbReference>
<proteinExistence type="predicted"/>
<organism evidence="2 3">
    <name type="scientific">Shewanella decolorationis</name>
    <dbReference type="NCBI Taxonomy" id="256839"/>
    <lineage>
        <taxon>Bacteria</taxon>
        <taxon>Pseudomonadati</taxon>
        <taxon>Pseudomonadota</taxon>
        <taxon>Gammaproteobacteria</taxon>
        <taxon>Alteromonadales</taxon>
        <taxon>Shewanellaceae</taxon>
        <taxon>Shewanella</taxon>
    </lineage>
</organism>
<gene>
    <name evidence="2" type="ORF">D0436_01735</name>
</gene>
<evidence type="ECO:0000313" key="2">
    <source>
        <dbReference type="EMBL" id="QDZ89282.1"/>
    </source>
</evidence>
<name>A0A5B8QTJ3_9GAMM</name>
<dbReference type="SUPFAM" id="SSF56935">
    <property type="entry name" value="Porins"/>
    <property type="match status" value="1"/>
</dbReference>
<sequence length="360" mass="39745">MKIQSLPTLAVYFICSSSLYAADVQLGGFIKANTRFVEGTVAFQDSWTGGGKVVEHSKRTQFGAQESRFNLSLNTDEAKAFAEIDFVGSSQGNPIISNSYSPRLRHAYISYQGITAGQTWSTLVNTSTFAETADLGGPLVGQAMVRQALIRYSTEQWQFALENPYTYGTQAETDGITKATAAKPDWIDTSHDYIPDMIARYNQSGEWGNVSLSGLVRYLDPAGISQWAGGLSLAAKLFTFGQDDLRLQLHYGHLGRYVGTEAARDIIEGELETSVSAMFAYRHFWTDYTRSSVFFGHTSTEREQTDRSHVGVNLFTNLTQALTLGIEVGRYQIEDNNSSAHPNAQKGKSNYAQLSIQLQL</sequence>
<reference evidence="2 3" key="1">
    <citation type="journal article" date="2019" name="Ecotoxicol. Environ. Saf.">
        <title>Microbial characterization of heavy metal resistant bacterial strains isolated from an electroplating wastewater treatment plant.</title>
        <authorList>
            <person name="Cai X."/>
            <person name="Zheng X."/>
            <person name="Zhang D."/>
            <person name="Iqbal W."/>
            <person name="Liu C."/>
            <person name="Yang B."/>
            <person name="Zhao X."/>
            <person name="Lu X."/>
            <person name="Mao Y."/>
        </authorList>
    </citation>
    <scope>NUCLEOTIDE SEQUENCE [LARGE SCALE GENOMIC DNA]</scope>
    <source>
        <strain evidence="2 3">Ni1-3</strain>
    </source>
</reference>
<evidence type="ECO:0008006" key="4">
    <source>
        <dbReference type="Google" id="ProtNLM"/>
    </source>
</evidence>